<dbReference type="InterPro" id="IPR009922">
    <property type="entry name" value="DUF1457"/>
</dbReference>
<accession>Q2CE48</accession>
<reference evidence="1 2" key="1">
    <citation type="journal article" date="2010" name="J. Bacteriol.">
        <title>Genome sequences of Oceanicola granulosus HTCC2516(T) and Oceanicola batsensis HTCC2597(TDelta).</title>
        <authorList>
            <person name="Thrash J.C."/>
            <person name="Cho J.C."/>
            <person name="Vergin K.L."/>
            <person name="Giovannoni S.J."/>
        </authorList>
    </citation>
    <scope>NUCLEOTIDE SEQUENCE [LARGE SCALE GENOMIC DNA]</scope>
    <source>
        <strain evidence="2">ATCC BAA-861 / DSM 15982 / KCTC 12143 / HTCC2516</strain>
    </source>
</reference>
<evidence type="ECO:0000313" key="2">
    <source>
        <dbReference type="Proteomes" id="UP000003635"/>
    </source>
</evidence>
<protein>
    <recommendedName>
        <fullName evidence="3">PAS domain-containing protein</fullName>
    </recommendedName>
</protein>
<dbReference type="Pfam" id="PF07310">
    <property type="entry name" value="PAS_5"/>
    <property type="match status" value="1"/>
</dbReference>
<dbReference type="AlphaFoldDB" id="Q2CE48"/>
<comment type="caution">
    <text evidence="1">The sequence shown here is derived from an EMBL/GenBank/DDBJ whole genome shotgun (WGS) entry which is preliminary data.</text>
</comment>
<evidence type="ECO:0000313" key="1">
    <source>
        <dbReference type="EMBL" id="EAR51012.1"/>
    </source>
</evidence>
<dbReference type="RefSeq" id="WP_007254207.1">
    <property type="nucleotide sequence ID" value="NZ_CH724107.1"/>
</dbReference>
<dbReference type="Proteomes" id="UP000003635">
    <property type="component" value="Unassembled WGS sequence"/>
</dbReference>
<keyword evidence="2" id="KW-1185">Reference proteome</keyword>
<organism evidence="1 2">
    <name type="scientific">Oceanicola granulosus (strain ATCC BAA-861 / DSM 15982 / KCTC 12143 / HTCC2516)</name>
    <dbReference type="NCBI Taxonomy" id="314256"/>
    <lineage>
        <taxon>Bacteria</taxon>
        <taxon>Pseudomonadati</taxon>
        <taxon>Pseudomonadota</taxon>
        <taxon>Alphaproteobacteria</taxon>
        <taxon>Rhodobacterales</taxon>
        <taxon>Roseobacteraceae</taxon>
        <taxon>Oceanicola</taxon>
    </lineage>
</organism>
<dbReference type="HOGENOM" id="CLU_087251_0_0_5"/>
<evidence type="ECO:0008006" key="3">
    <source>
        <dbReference type="Google" id="ProtNLM"/>
    </source>
</evidence>
<gene>
    <name evidence="1" type="ORF">OG2516_03388</name>
</gene>
<sequence length="204" mass="22678">MTRTIDRESTSAAALQAAMRQMEDYWHELRGQHRLPQRRAVDPARLSAALPHAFLLQRVAPRVGRLRVAGQRLTQLLGMDPRGMPLSTFFHGEAREVVGARLADLFDKPAIVELPLAARRGLARPRLTGRMIALPLIGDDGLVSAALGALMVDGEIGTPPRRLEIGPGLTRVDPLVRQRPRPDEFAHGFAERRRPYLQLIVDND</sequence>
<proteinExistence type="predicted"/>
<dbReference type="EMBL" id="AAOT01000019">
    <property type="protein sequence ID" value="EAR51012.1"/>
    <property type="molecule type" value="Genomic_DNA"/>
</dbReference>
<dbReference type="STRING" id="314256.OG2516_03388"/>
<dbReference type="eggNOG" id="COG5388">
    <property type="taxonomic scope" value="Bacteria"/>
</dbReference>
<name>Q2CE48_OCEGH</name>